<proteinExistence type="predicted"/>
<dbReference type="AlphaFoldDB" id="A0A0A8YBB0"/>
<evidence type="ECO:0000256" key="1">
    <source>
        <dbReference type="SAM" id="MobiDB-lite"/>
    </source>
</evidence>
<dbReference type="EMBL" id="GBRH01275247">
    <property type="protein sequence ID" value="JAD22648.1"/>
    <property type="molecule type" value="Transcribed_RNA"/>
</dbReference>
<feature type="region of interest" description="Disordered" evidence="1">
    <location>
        <begin position="1"/>
        <end position="24"/>
    </location>
</feature>
<sequence>MAYTTDSSKRQKSPHNMRITPTRRAIHSCPENRKMNYPFITKNTSGKHLVYSQII</sequence>
<name>A0A0A8YBB0_ARUDO</name>
<protein>
    <submittedName>
        <fullName evidence="2">Uncharacterized protein</fullName>
    </submittedName>
</protein>
<evidence type="ECO:0000313" key="2">
    <source>
        <dbReference type="EMBL" id="JAD22648.1"/>
    </source>
</evidence>
<organism evidence="2">
    <name type="scientific">Arundo donax</name>
    <name type="common">Giant reed</name>
    <name type="synonym">Donax arundinaceus</name>
    <dbReference type="NCBI Taxonomy" id="35708"/>
    <lineage>
        <taxon>Eukaryota</taxon>
        <taxon>Viridiplantae</taxon>
        <taxon>Streptophyta</taxon>
        <taxon>Embryophyta</taxon>
        <taxon>Tracheophyta</taxon>
        <taxon>Spermatophyta</taxon>
        <taxon>Magnoliopsida</taxon>
        <taxon>Liliopsida</taxon>
        <taxon>Poales</taxon>
        <taxon>Poaceae</taxon>
        <taxon>PACMAD clade</taxon>
        <taxon>Arundinoideae</taxon>
        <taxon>Arundineae</taxon>
        <taxon>Arundo</taxon>
    </lineage>
</organism>
<accession>A0A0A8YBB0</accession>
<reference evidence="2" key="1">
    <citation type="submission" date="2014-09" db="EMBL/GenBank/DDBJ databases">
        <authorList>
            <person name="Magalhaes I.L.F."/>
            <person name="Oliveira U."/>
            <person name="Santos F.R."/>
            <person name="Vidigal T.H.D.A."/>
            <person name="Brescovit A.D."/>
            <person name="Santos A.J."/>
        </authorList>
    </citation>
    <scope>NUCLEOTIDE SEQUENCE</scope>
    <source>
        <tissue evidence="2">Shoot tissue taken approximately 20 cm above the soil surface</tissue>
    </source>
</reference>
<reference evidence="2" key="2">
    <citation type="journal article" date="2015" name="Data Brief">
        <title>Shoot transcriptome of the giant reed, Arundo donax.</title>
        <authorList>
            <person name="Barrero R.A."/>
            <person name="Guerrero F.D."/>
            <person name="Moolhuijzen P."/>
            <person name="Goolsby J.A."/>
            <person name="Tidwell J."/>
            <person name="Bellgard S.E."/>
            <person name="Bellgard M.I."/>
        </authorList>
    </citation>
    <scope>NUCLEOTIDE SEQUENCE</scope>
    <source>
        <tissue evidence="2">Shoot tissue taken approximately 20 cm above the soil surface</tissue>
    </source>
</reference>